<evidence type="ECO:0000313" key="4">
    <source>
        <dbReference type="Proteomes" id="UP000033531"/>
    </source>
</evidence>
<sequence>MSATIVKLLKSKNISVAKVAEASNVPLSTLRNSIVKPIETWSIRVLNAFAIALKEKPGDLLNMLETQPYILDINDETQTIQGVFIANKEIYQQIRTVVEVNHLEGWNPTESDIQELFDEAIQPDPVVAERFEEIWGKDNE</sequence>
<dbReference type="RefSeq" id="WP_052724676.1">
    <property type="nucleotide sequence ID" value="NZ_JBHTMT010000002.1"/>
</dbReference>
<keyword evidence="5" id="KW-1185">Reference proteome</keyword>
<protein>
    <submittedName>
        <fullName evidence="3">XRE family transcriptional regulator</fullName>
    </submittedName>
</protein>
<dbReference type="Proteomes" id="UP000247698">
    <property type="component" value="Unassembled WGS sequence"/>
</dbReference>
<dbReference type="HOGENOM" id="CLU_1832630_0_0_9"/>
<dbReference type="AlphaFoldDB" id="A0A0F4LCG2"/>
<dbReference type="InterPro" id="IPR001387">
    <property type="entry name" value="Cro/C1-type_HTH"/>
</dbReference>
<dbReference type="EMBL" id="JXLI01000015">
    <property type="protein sequence ID" value="KJY55246.1"/>
    <property type="molecule type" value="Genomic_DNA"/>
</dbReference>
<dbReference type="EMBL" id="QGLG01000003">
    <property type="protein sequence ID" value="PXY82414.1"/>
    <property type="molecule type" value="Genomic_DNA"/>
</dbReference>
<dbReference type="Proteomes" id="UP000033531">
    <property type="component" value="Unassembled WGS sequence"/>
</dbReference>
<evidence type="ECO:0000313" key="2">
    <source>
        <dbReference type="EMBL" id="KJY55246.1"/>
    </source>
</evidence>
<reference evidence="3 5" key="2">
    <citation type="submission" date="2018-05" db="EMBL/GenBank/DDBJ databases">
        <title>Reference genomes for bee gut microbiota database.</title>
        <authorList>
            <person name="Ellegaard K.M."/>
        </authorList>
    </citation>
    <scope>NUCLEOTIDE SEQUENCE [LARGE SCALE GENOMIC DNA]</scope>
    <source>
        <strain evidence="3 5">ESL0184</strain>
    </source>
</reference>
<reference evidence="2 4" key="1">
    <citation type="submission" date="2015-01" db="EMBL/GenBank/DDBJ databases">
        <title>Comparative genomics of the lactic acid bacteria isolated from the honey bee gut.</title>
        <authorList>
            <person name="Ellegaard K.M."/>
            <person name="Tamarit D."/>
            <person name="Javelind E."/>
            <person name="Olofsson T."/>
            <person name="Andersson S.G."/>
            <person name="Vasquez A."/>
        </authorList>
    </citation>
    <scope>NUCLEOTIDE SEQUENCE [LARGE SCALE GENOMIC DNA]</scope>
    <source>
        <strain evidence="2 4">Hma8</strain>
    </source>
</reference>
<dbReference type="PATRIC" id="fig|1218507.3.peg.1954"/>
<evidence type="ECO:0000313" key="3">
    <source>
        <dbReference type="EMBL" id="PXY82414.1"/>
    </source>
</evidence>
<evidence type="ECO:0000259" key="1">
    <source>
        <dbReference type="Pfam" id="PF13443"/>
    </source>
</evidence>
<feature type="domain" description="HTH cro/C1-type" evidence="1">
    <location>
        <begin position="7"/>
        <end position="62"/>
    </location>
</feature>
<organism evidence="2 4">
    <name type="scientific">Lactobacillus melliventris</name>
    <dbReference type="NCBI Taxonomy" id="1218507"/>
    <lineage>
        <taxon>Bacteria</taxon>
        <taxon>Bacillati</taxon>
        <taxon>Bacillota</taxon>
        <taxon>Bacilli</taxon>
        <taxon>Lactobacillales</taxon>
        <taxon>Lactobacillaceae</taxon>
        <taxon>Lactobacillus</taxon>
    </lineage>
</organism>
<proteinExistence type="predicted"/>
<dbReference type="OrthoDB" id="2300808at2"/>
<accession>A0A0F4LCG2</accession>
<dbReference type="Pfam" id="PF13443">
    <property type="entry name" value="HTH_26"/>
    <property type="match status" value="1"/>
</dbReference>
<name>A0A0F4LCG2_9LACO</name>
<evidence type="ECO:0000313" key="5">
    <source>
        <dbReference type="Proteomes" id="UP000247698"/>
    </source>
</evidence>
<comment type="caution">
    <text evidence="2">The sequence shown here is derived from an EMBL/GenBank/DDBJ whole genome shotgun (WGS) entry which is preliminary data.</text>
</comment>
<gene>
    <name evidence="3" type="ORF">DK873_09340</name>
    <name evidence="2" type="ORF">JF74_17470</name>
</gene>